<keyword evidence="1" id="KW-0472">Membrane</keyword>
<keyword evidence="1" id="KW-0812">Transmembrane</keyword>
<keyword evidence="1" id="KW-1133">Transmembrane helix</keyword>
<protein>
    <submittedName>
        <fullName evidence="2">Uncharacterized protein</fullName>
    </submittedName>
</protein>
<dbReference type="AlphaFoldDB" id="A0A1A9ZW48"/>
<reference evidence="2" key="2">
    <citation type="submission" date="2020-05" db="UniProtKB">
        <authorList>
            <consortium name="EnsemblMetazoa"/>
        </authorList>
    </citation>
    <scope>IDENTIFICATION</scope>
    <source>
        <strain evidence="2">IAEA</strain>
    </source>
</reference>
<proteinExistence type="predicted"/>
<sequence length="122" mass="12415">MFDFRYGLMHRCHIFEQNGGGGGGGNGNGLTNPGASMLKANLGLTLFEAVFVVVLVGDVIAAGADVLRATTKGLIGTIGSIVNVGGGGGGGTHVTIGSNRQLFKVTTNTIFLSAYTTTRLKA</sequence>
<keyword evidence="3" id="KW-1185">Reference proteome</keyword>
<organism evidence="2 3">
    <name type="scientific">Glossina pallidipes</name>
    <name type="common">Tsetse fly</name>
    <dbReference type="NCBI Taxonomy" id="7398"/>
    <lineage>
        <taxon>Eukaryota</taxon>
        <taxon>Metazoa</taxon>
        <taxon>Ecdysozoa</taxon>
        <taxon>Arthropoda</taxon>
        <taxon>Hexapoda</taxon>
        <taxon>Insecta</taxon>
        <taxon>Pterygota</taxon>
        <taxon>Neoptera</taxon>
        <taxon>Endopterygota</taxon>
        <taxon>Diptera</taxon>
        <taxon>Brachycera</taxon>
        <taxon>Muscomorpha</taxon>
        <taxon>Hippoboscoidea</taxon>
        <taxon>Glossinidae</taxon>
        <taxon>Glossina</taxon>
    </lineage>
</organism>
<evidence type="ECO:0000313" key="2">
    <source>
        <dbReference type="EnsemblMetazoa" id="GPAI026891-PA"/>
    </source>
</evidence>
<reference evidence="3" key="1">
    <citation type="submission" date="2014-03" db="EMBL/GenBank/DDBJ databases">
        <authorList>
            <person name="Aksoy S."/>
            <person name="Warren W."/>
            <person name="Wilson R.K."/>
        </authorList>
    </citation>
    <scope>NUCLEOTIDE SEQUENCE [LARGE SCALE GENOMIC DNA]</scope>
    <source>
        <strain evidence="3">IAEA</strain>
    </source>
</reference>
<evidence type="ECO:0000313" key="3">
    <source>
        <dbReference type="Proteomes" id="UP000092445"/>
    </source>
</evidence>
<dbReference type="Proteomes" id="UP000092445">
    <property type="component" value="Unassembled WGS sequence"/>
</dbReference>
<dbReference type="EnsemblMetazoa" id="GPAI026891-RA">
    <property type="protein sequence ID" value="GPAI026891-PA"/>
    <property type="gene ID" value="GPAI026891"/>
</dbReference>
<name>A0A1A9ZW48_GLOPL</name>
<dbReference type="VEuPathDB" id="VectorBase:GPAI026891"/>
<accession>A0A1A9ZW48</accession>
<evidence type="ECO:0000256" key="1">
    <source>
        <dbReference type="SAM" id="Phobius"/>
    </source>
</evidence>
<feature type="transmembrane region" description="Helical" evidence="1">
    <location>
        <begin position="42"/>
        <end position="64"/>
    </location>
</feature>